<sequence>MNKKKIWHRIAIAACLIIVILSVWRYKSLNAKKYETSVEEVKYGKAEVINQLSYKIGKPIRKKSKDPDNDYSIYRYTIPFVATNKKENSIVSQKIKK</sequence>
<keyword evidence="1" id="KW-0472">Membrane</keyword>
<dbReference type="EMBL" id="AODG01000003">
    <property type="protein sequence ID" value="EUJ30338.1"/>
    <property type="molecule type" value="Genomic_DNA"/>
</dbReference>
<gene>
    <name evidence="2" type="ORF">LMUR_00600</name>
</gene>
<evidence type="ECO:0000313" key="3">
    <source>
        <dbReference type="Proteomes" id="UP000019251"/>
    </source>
</evidence>
<proteinExistence type="predicted"/>
<accession>A0A829RAK3</accession>
<keyword evidence="1" id="KW-0812">Transmembrane</keyword>
<reference evidence="2 3" key="1">
    <citation type="submission" date="2012-12" db="EMBL/GenBank/DDBJ databases">
        <title>Novel taxa of Listeriaceae from agricultural environments in the United States.</title>
        <authorList>
            <person name="den Bakker H.C."/>
            <person name="Allred A."/>
            <person name="Warchocki S."/>
            <person name="Wright E.M."/>
            <person name="Burrell A."/>
            <person name="Nightingale K.K."/>
            <person name="Kephart D."/>
            <person name="Wiedmann M."/>
        </authorList>
    </citation>
    <scope>NUCLEOTIDE SEQUENCE [LARGE SCALE GENOMIC DNA]</scope>
    <source>
        <strain evidence="2 3">FSL F6-1183</strain>
    </source>
</reference>
<protein>
    <submittedName>
        <fullName evidence="2">Uncharacterized protein</fullName>
    </submittedName>
</protein>
<feature type="transmembrane region" description="Helical" evidence="1">
    <location>
        <begin position="6"/>
        <end position="24"/>
    </location>
</feature>
<comment type="caution">
    <text evidence="2">The sequence shown here is derived from an EMBL/GenBank/DDBJ whole genome shotgun (WGS) entry which is preliminary data.</text>
</comment>
<dbReference type="RefSeq" id="WP_036103422.1">
    <property type="nucleotide sequence ID" value="NZ_AODG01000003.1"/>
</dbReference>
<dbReference type="Proteomes" id="UP000019251">
    <property type="component" value="Unassembled WGS sequence"/>
</dbReference>
<name>A0A829RAK3_LISGR</name>
<evidence type="ECO:0000313" key="2">
    <source>
        <dbReference type="EMBL" id="EUJ30338.1"/>
    </source>
</evidence>
<dbReference type="AlphaFoldDB" id="A0A829RAK3"/>
<evidence type="ECO:0000256" key="1">
    <source>
        <dbReference type="SAM" id="Phobius"/>
    </source>
</evidence>
<keyword evidence="1" id="KW-1133">Transmembrane helix</keyword>
<organism evidence="2 3">
    <name type="scientific">Listeria grayi FSL F6-1183</name>
    <dbReference type="NCBI Taxonomy" id="1265827"/>
    <lineage>
        <taxon>Bacteria</taxon>
        <taxon>Bacillati</taxon>
        <taxon>Bacillota</taxon>
        <taxon>Bacilli</taxon>
        <taxon>Bacillales</taxon>
        <taxon>Listeriaceae</taxon>
        <taxon>Listeria</taxon>
    </lineage>
</organism>